<dbReference type="Proteomes" id="UP001319200">
    <property type="component" value="Unassembled WGS sequence"/>
</dbReference>
<accession>A0AAP2DKC2</accession>
<evidence type="ECO:0000313" key="1">
    <source>
        <dbReference type="EMBL" id="MBT1695459.1"/>
    </source>
</evidence>
<comment type="caution">
    <text evidence="1">The sequence shown here is derived from an EMBL/GenBank/DDBJ whole genome shotgun (WGS) entry which is preliminary data.</text>
</comment>
<keyword evidence="2" id="KW-1185">Reference proteome</keyword>
<gene>
    <name evidence="1" type="ORF">KK083_01135</name>
</gene>
<dbReference type="SUPFAM" id="SSF53335">
    <property type="entry name" value="S-adenosyl-L-methionine-dependent methyltransferases"/>
    <property type="match status" value="1"/>
</dbReference>
<dbReference type="EMBL" id="JAHESF010000001">
    <property type="protein sequence ID" value="MBT1695459.1"/>
    <property type="molecule type" value="Genomic_DNA"/>
</dbReference>
<dbReference type="AlphaFoldDB" id="A0AAP2DKC2"/>
<protein>
    <submittedName>
        <fullName evidence="1">Uncharacterized protein</fullName>
    </submittedName>
</protein>
<name>A0AAP2DKC2_9BACT</name>
<dbReference type="InterPro" id="IPR029063">
    <property type="entry name" value="SAM-dependent_MTases_sf"/>
</dbReference>
<evidence type="ECO:0000313" key="2">
    <source>
        <dbReference type="Proteomes" id="UP001319200"/>
    </source>
</evidence>
<sequence length="177" mass="20615">MNVKVLSSQDLSFADLYFEEFGESQKSWAASPKSLIYCGDLIQSQKISSVLDAGSGLSSYYFHSNFENVSTIDDDPYWASRTQAFVEKNLEKKIAITDLASVRDKKFDLVFYDYGNMETRIYNFLPALNTCRRFFYVDDVHVPFYREYVHARCKEYNIQFLPGTRDQYGRYGALIRI</sequence>
<reference evidence="1 2" key="1">
    <citation type="submission" date="2021-05" db="EMBL/GenBank/DDBJ databases">
        <title>A Polyphasic approach of four new species of the genus Ohtaekwangia: Ohtaekwangia histidinii sp. nov., Ohtaekwangia cretensis sp. nov., Ohtaekwangia indiensis sp. nov., Ohtaekwangia reichenbachii sp. nov. from diverse environment.</title>
        <authorList>
            <person name="Octaviana S."/>
        </authorList>
    </citation>
    <scope>NUCLEOTIDE SEQUENCE [LARGE SCALE GENOMIC DNA]</scope>
    <source>
        <strain evidence="1 2">PWU4</strain>
    </source>
</reference>
<dbReference type="RefSeq" id="WP_254159562.1">
    <property type="nucleotide sequence ID" value="NZ_JAHESF010000001.1"/>
</dbReference>
<organism evidence="1 2">
    <name type="scientific">Chryseosolibacter histidini</name>
    <dbReference type="NCBI Taxonomy" id="2782349"/>
    <lineage>
        <taxon>Bacteria</taxon>
        <taxon>Pseudomonadati</taxon>
        <taxon>Bacteroidota</taxon>
        <taxon>Cytophagia</taxon>
        <taxon>Cytophagales</taxon>
        <taxon>Chryseotaleaceae</taxon>
        <taxon>Chryseosolibacter</taxon>
    </lineage>
</organism>
<dbReference type="Gene3D" id="3.40.50.150">
    <property type="entry name" value="Vaccinia Virus protein VP39"/>
    <property type="match status" value="1"/>
</dbReference>
<proteinExistence type="predicted"/>